<evidence type="ECO:0000313" key="2">
    <source>
        <dbReference type="Proteomes" id="UP001500383"/>
    </source>
</evidence>
<dbReference type="Proteomes" id="UP001500383">
    <property type="component" value="Unassembled WGS sequence"/>
</dbReference>
<sequence>MSGAAGRGNSAAVIGASRVLRELLPGGARIGVSYDSVGDGRARTVAQCPLVGAPGGKTPGAL</sequence>
<comment type="caution">
    <text evidence="1">The sequence shown here is derived from an EMBL/GenBank/DDBJ whole genome shotgun (WGS) entry which is preliminary data.</text>
</comment>
<name>A0ABP4V9I0_9ACTN</name>
<protein>
    <submittedName>
        <fullName evidence="1">Uncharacterized protein</fullName>
    </submittedName>
</protein>
<proteinExistence type="predicted"/>
<keyword evidence="2" id="KW-1185">Reference proteome</keyword>
<gene>
    <name evidence="1" type="ORF">GCM10009831_33050</name>
</gene>
<organism evidence="1 2">
    <name type="scientific">Dietzia cercidiphylli</name>
    <dbReference type="NCBI Taxonomy" id="498199"/>
    <lineage>
        <taxon>Bacteria</taxon>
        <taxon>Bacillati</taxon>
        <taxon>Actinomycetota</taxon>
        <taxon>Actinomycetes</taxon>
        <taxon>Mycobacteriales</taxon>
        <taxon>Dietziaceae</taxon>
        <taxon>Dietzia</taxon>
    </lineage>
</organism>
<reference evidence="2" key="1">
    <citation type="journal article" date="2019" name="Int. J. Syst. Evol. Microbiol.">
        <title>The Global Catalogue of Microorganisms (GCM) 10K type strain sequencing project: providing services to taxonomists for standard genome sequencing and annotation.</title>
        <authorList>
            <consortium name="The Broad Institute Genomics Platform"/>
            <consortium name="The Broad Institute Genome Sequencing Center for Infectious Disease"/>
            <person name="Wu L."/>
            <person name="Ma J."/>
        </authorList>
    </citation>
    <scope>NUCLEOTIDE SEQUENCE [LARGE SCALE GENOMIC DNA]</scope>
    <source>
        <strain evidence="2">JCM 16002</strain>
    </source>
</reference>
<accession>A0ABP4V9I0</accession>
<dbReference type="EMBL" id="BAAAQG010000022">
    <property type="protein sequence ID" value="GAA1720308.1"/>
    <property type="molecule type" value="Genomic_DNA"/>
</dbReference>
<evidence type="ECO:0000313" key="1">
    <source>
        <dbReference type="EMBL" id="GAA1720308.1"/>
    </source>
</evidence>